<dbReference type="Pfam" id="PF02129">
    <property type="entry name" value="Peptidase_S15"/>
    <property type="match status" value="1"/>
</dbReference>
<sequence>MAIDSGMKHACVSSVDGVAAGLGKGPYAVSLSQDVMVAMRDGVQLAVDLYVPVAAEGSVALRWPCLLERTPYDKSGTAQSDVVAGQPLPLSKPQIAHWFASHGFVVAMQDCRGRYRSQGVFTKYTNEAEDGYDTLAWLAAQPWSDGRVLTQGLSYCAHVQTALGSLAPAALTAQFVDSGGFSNAYQGGIRQGGAFELKQATWAYKHALLSPRTQQDPVRKAALQAQDIRAWFRRMPWARGDSPVSAAPEYEDYLFEQWEHGDFDAYWQQVELCGERHYDRYADVPMVHMSSWYDPYVRTATDNYLGLSRRKRGPVHLVMGPWIHGRRSQTHSGDVDFGPQSTLDAAFGGSFYQLRRAWYDHVLGRNGDDPFARGRVSIFVMGGGSGRRNADGRLEHGGRWLHADDWPLPGTTTRALHLHADGRLDAAPTTDPHAALDYVYDPARPVPTIGGTITSAEEIMPPGAFDQRDDARFFGCSGSGRDIGERDDVLCFRSAPLTQDVEIAGSIRARLFVSSDCVDTDITIKLIDEYPPSADYPQGFAMNLSDGILRLRYRDSWEQPRLLVPGEVVEVEVEAFATANRFRQGHRIRLDVSSSNYPHFDLNPNTGAAPGRWCEARVAHNRVHMDRAHPSQLLLPVLPLREGD</sequence>
<evidence type="ECO:0000259" key="2">
    <source>
        <dbReference type="SMART" id="SM00939"/>
    </source>
</evidence>
<dbReference type="InterPro" id="IPR005674">
    <property type="entry name" value="CocE/Ser_esterase"/>
</dbReference>
<dbReference type="Gene3D" id="1.10.3020.10">
    <property type="entry name" value="alpha-amino acid ester hydrolase ( Helical cap domain)"/>
    <property type="match status" value="1"/>
</dbReference>
<dbReference type="PANTHER" id="PTHR43056">
    <property type="entry name" value="PEPTIDASE S9 PROLYL OLIGOPEPTIDASE"/>
    <property type="match status" value="1"/>
</dbReference>
<protein>
    <submittedName>
        <fullName evidence="3">CocE/NonD family hydrolase</fullName>
    </submittedName>
</protein>
<keyword evidence="4" id="KW-1185">Reference proteome</keyword>
<dbReference type="SUPFAM" id="SSF49785">
    <property type="entry name" value="Galactose-binding domain-like"/>
    <property type="match status" value="1"/>
</dbReference>
<name>A0ABV2PVH4_9GAMM</name>
<dbReference type="SUPFAM" id="SSF53474">
    <property type="entry name" value="alpha/beta-Hydrolases"/>
    <property type="match status" value="1"/>
</dbReference>
<evidence type="ECO:0000313" key="4">
    <source>
        <dbReference type="Proteomes" id="UP001549251"/>
    </source>
</evidence>
<proteinExistence type="predicted"/>
<evidence type="ECO:0000256" key="1">
    <source>
        <dbReference type="ARBA" id="ARBA00022801"/>
    </source>
</evidence>
<gene>
    <name evidence="3" type="ORF">ABIE04_001366</name>
</gene>
<keyword evidence="1 3" id="KW-0378">Hydrolase</keyword>
<dbReference type="Pfam" id="PF08530">
    <property type="entry name" value="PepX_C"/>
    <property type="match status" value="1"/>
</dbReference>
<dbReference type="InterPro" id="IPR013736">
    <property type="entry name" value="Xaa-Pro_dipept_C"/>
</dbReference>
<dbReference type="InterPro" id="IPR029058">
    <property type="entry name" value="AB_hydrolase_fold"/>
</dbReference>
<dbReference type="Gene3D" id="3.40.50.1820">
    <property type="entry name" value="alpha/beta hydrolase"/>
    <property type="match status" value="1"/>
</dbReference>
<dbReference type="PANTHER" id="PTHR43056:SF10">
    <property type="entry name" value="COCE_NOND FAMILY, PUTATIVE (AFU_ORTHOLOGUE AFUA_7G00600)-RELATED"/>
    <property type="match status" value="1"/>
</dbReference>
<reference evidence="3 4" key="1">
    <citation type="submission" date="2024-06" db="EMBL/GenBank/DDBJ databases">
        <title>Sorghum-associated microbial communities from plants grown in Nebraska, USA.</title>
        <authorList>
            <person name="Schachtman D."/>
        </authorList>
    </citation>
    <scope>NUCLEOTIDE SEQUENCE [LARGE SCALE GENOMIC DNA]</scope>
    <source>
        <strain evidence="3 4">1757</strain>
    </source>
</reference>
<comment type="caution">
    <text evidence="3">The sequence shown here is derived from an EMBL/GenBank/DDBJ whole genome shotgun (WGS) entry which is preliminary data.</text>
</comment>
<dbReference type="NCBIfam" id="TIGR00976">
    <property type="entry name" value="CocE_NonD"/>
    <property type="match status" value="1"/>
</dbReference>
<dbReference type="InterPro" id="IPR000383">
    <property type="entry name" value="Xaa-Pro-like_dom"/>
</dbReference>
<accession>A0ABV2PVH4</accession>
<dbReference type="SMART" id="SM00939">
    <property type="entry name" value="PepX_C"/>
    <property type="match status" value="1"/>
</dbReference>
<dbReference type="EMBL" id="JBEPSD010000001">
    <property type="protein sequence ID" value="MET4569039.1"/>
    <property type="molecule type" value="Genomic_DNA"/>
</dbReference>
<dbReference type="Gene3D" id="2.60.120.260">
    <property type="entry name" value="Galactose-binding domain-like"/>
    <property type="match status" value="1"/>
</dbReference>
<dbReference type="Proteomes" id="UP001549251">
    <property type="component" value="Unassembled WGS sequence"/>
</dbReference>
<organism evidence="3 4">
    <name type="scientific">Rhodanobacter soli</name>
    <dbReference type="NCBI Taxonomy" id="590609"/>
    <lineage>
        <taxon>Bacteria</taxon>
        <taxon>Pseudomonadati</taxon>
        <taxon>Pseudomonadota</taxon>
        <taxon>Gammaproteobacteria</taxon>
        <taxon>Lysobacterales</taxon>
        <taxon>Rhodanobacteraceae</taxon>
        <taxon>Rhodanobacter</taxon>
    </lineage>
</organism>
<dbReference type="InterPro" id="IPR050585">
    <property type="entry name" value="Xaa-Pro_dipeptidyl-ppase/CocE"/>
</dbReference>
<evidence type="ECO:0000313" key="3">
    <source>
        <dbReference type="EMBL" id="MET4569039.1"/>
    </source>
</evidence>
<dbReference type="GO" id="GO:0016787">
    <property type="term" value="F:hydrolase activity"/>
    <property type="evidence" value="ECO:0007669"/>
    <property type="project" value="UniProtKB-KW"/>
</dbReference>
<feature type="domain" description="Xaa-Pro dipeptidyl-peptidase C-terminal" evidence="2">
    <location>
        <begin position="356"/>
        <end position="634"/>
    </location>
</feature>
<dbReference type="InterPro" id="IPR008979">
    <property type="entry name" value="Galactose-bd-like_sf"/>
</dbReference>